<dbReference type="Pfam" id="PF01520">
    <property type="entry name" value="Amidase_3"/>
    <property type="match status" value="1"/>
</dbReference>
<reference evidence="6" key="1">
    <citation type="journal article" date="2019" name="Int. J. Syst. Evol. Microbiol.">
        <title>The Global Catalogue of Microorganisms (GCM) 10K type strain sequencing project: providing services to taxonomists for standard genome sequencing and annotation.</title>
        <authorList>
            <consortium name="The Broad Institute Genomics Platform"/>
            <consortium name="The Broad Institute Genome Sequencing Center for Infectious Disease"/>
            <person name="Wu L."/>
            <person name="Ma J."/>
        </authorList>
    </citation>
    <scope>NUCLEOTIDE SEQUENCE [LARGE SCALE GENOMIC DNA]</scope>
    <source>
        <strain evidence="6">CGMCC 1.12295</strain>
    </source>
</reference>
<comment type="caution">
    <text evidence="5">The sequence shown here is derived from an EMBL/GenBank/DDBJ whole genome shotgun (WGS) entry which is preliminary data.</text>
</comment>
<dbReference type="RefSeq" id="WP_380771978.1">
    <property type="nucleotide sequence ID" value="NZ_JBHUEO010000004.1"/>
</dbReference>
<feature type="chain" id="PRO_5046833447" evidence="3">
    <location>
        <begin position="20"/>
        <end position="422"/>
    </location>
</feature>
<dbReference type="PIRSF" id="PIRSF037846">
    <property type="entry name" value="Autolysin_YrvJ_prd"/>
    <property type="match status" value="1"/>
</dbReference>
<name>A0ABW4KBB8_9BACI</name>
<organism evidence="5 6">
    <name type="scientific">Siminovitchia sediminis</name>
    <dbReference type="NCBI Taxonomy" id="1274353"/>
    <lineage>
        <taxon>Bacteria</taxon>
        <taxon>Bacillati</taxon>
        <taxon>Bacillota</taxon>
        <taxon>Bacilli</taxon>
        <taxon>Bacillales</taxon>
        <taxon>Bacillaceae</taxon>
        <taxon>Siminovitchia</taxon>
    </lineage>
</organism>
<dbReference type="CDD" id="cd02696">
    <property type="entry name" value="MurNAc-LAA"/>
    <property type="match status" value="1"/>
</dbReference>
<evidence type="ECO:0000313" key="5">
    <source>
        <dbReference type="EMBL" id="MFD1705509.1"/>
    </source>
</evidence>
<dbReference type="SUPFAM" id="SSF50044">
    <property type="entry name" value="SH3-domain"/>
    <property type="match status" value="1"/>
</dbReference>
<gene>
    <name evidence="5" type="ORF">ACFSCZ_01925</name>
</gene>
<evidence type="ECO:0000256" key="2">
    <source>
        <dbReference type="ARBA" id="ARBA00023316"/>
    </source>
</evidence>
<feature type="domain" description="SH3b" evidence="4">
    <location>
        <begin position="98"/>
        <end position="160"/>
    </location>
</feature>
<dbReference type="EMBL" id="JBHUEO010000004">
    <property type="protein sequence ID" value="MFD1705509.1"/>
    <property type="molecule type" value="Genomic_DNA"/>
</dbReference>
<dbReference type="PROSITE" id="PS51781">
    <property type="entry name" value="SH3B"/>
    <property type="match status" value="3"/>
</dbReference>
<dbReference type="InterPro" id="IPR003646">
    <property type="entry name" value="SH3-like_bac-type"/>
</dbReference>
<dbReference type="PANTHER" id="PTHR30404">
    <property type="entry name" value="N-ACETYLMURAMOYL-L-ALANINE AMIDASE"/>
    <property type="match status" value="1"/>
</dbReference>
<evidence type="ECO:0000313" key="6">
    <source>
        <dbReference type="Proteomes" id="UP001597301"/>
    </source>
</evidence>
<evidence type="ECO:0000259" key="4">
    <source>
        <dbReference type="PROSITE" id="PS51781"/>
    </source>
</evidence>
<dbReference type="SMART" id="SM00646">
    <property type="entry name" value="Ami_3"/>
    <property type="match status" value="1"/>
</dbReference>
<dbReference type="GO" id="GO:0008745">
    <property type="term" value="F:N-acetylmuramoyl-L-alanine amidase activity"/>
    <property type="evidence" value="ECO:0007669"/>
    <property type="project" value="UniProtKB-EC"/>
</dbReference>
<dbReference type="PROSITE" id="PS51257">
    <property type="entry name" value="PROKAR_LIPOPROTEIN"/>
    <property type="match status" value="1"/>
</dbReference>
<proteinExistence type="predicted"/>
<evidence type="ECO:0000256" key="1">
    <source>
        <dbReference type="ARBA" id="ARBA00022801"/>
    </source>
</evidence>
<dbReference type="PANTHER" id="PTHR30404:SF7">
    <property type="entry name" value="CELL WALL AMIDASE LYTH-RELATED"/>
    <property type="match status" value="1"/>
</dbReference>
<keyword evidence="1 5" id="KW-0378">Hydrolase</keyword>
<feature type="domain" description="SH3b" evidence="4">
    <location>
        <begin position="30"/>
        <end position="92"/>
    </location>
</feature>
<feature type="signal peptide" evidence="3">
    <location>
        <begin position="1"/>
        <end position="19"/>
    </location>
</feature>
<dbReference type="InterPro" id="IPR036028">
    <property type="entry name" value="SH3-like_dom_sf"/>
</dbReference>
<accession>A0ABW4KBB8</accession>
<keyword evidence="2" id="KW-0961">Cell wall biogenesis/degradation</keyword>
<dbReference type="SUPFAM" id="SSF53187">
    <property type="entry name" value="Zn-dependent exopeptidases"/>
    <property type="match status" value="1"/>
</dbReference>
<evidence type="ECO:0000256" key="3">
    <source>
        <dbReference type="SAM" id="SignalP"/>
    </source>
</evidence>
<sequence length="422" mass="47158">MGKKAFLIMFILISMIAGCSKDPSPVISDTETATIAGEVVNVREKPGTSYSIITQIHQGETYPVIDKKNDWIEIKLDSEETGWIAGWLATVQAGETIQKAGVVTVQQLNVRSKPSTDSEAVGTLQEGDTVHVLDEENGWMKIFYHSSTAWVSDRYIQIQANEQSENHSRIAENIMVLHDDSNVRKKPDIQSNIVGQAHAGEIYQVLDEQDGWFQIETTKGKKGYIPEWIVSSTDRPAGIRKNGKGLSDQLIVIDAGHGGHDQGAAGINGTIEKELTLETAKLLKKKLEKAGADILLTRSSDQYVPLQQRTMMAAENEADAFISLHYDSIEEDSASGHTTYYYYAYEKRLADTIHSHLSKAIKLKDRGSNFGNYYVMRENTQPAVLLELGYLSNEEEEQLIKTKKYREMITDAIVEGLKDYYD</sequence>
<keyword evidence="3" id="KW-0732">Signal</keyword>
<dbReference type="SMART" id="SM00287">
    <property type="entry name" value="SH3b"/>
    <property type="match status" value="3"/>
</dbReference>
<dbReference type="InterPro" id="IPR002508">
    <property type="entry name" value="MurNAc-LAA_cat"/>
</dbReference>
<dbReference type="Gene3D" id="2.30.30.40">
    <property type="entry name" value="SH3 Domains"/>
    <property type="match status" value="3"/>
</dbReference>
<dbReference type="Proteomes" id="UP001597301">
    <property type="component" value="Unassembled WGS sequence"/>
</dbReference>
<dbReference type="InterPro" id="IPR017293">
    <property type="entry name" value="N-acetylmuramoyl-L-ala_amidase"/>
</dbReference>
<dbReference type="Pfam" id="PF08239">
    <property type="entry name" value="SH3_3"/>
    <property type="match status" value="3"/>
</dbReference>
<protein>
    <submittedName>
        <fullName evidence="5">N-acetylmuramoyl-L-alanine amidase</fullName>
        <ecNumber evidence="5">3.5.1.28</ecNumber>
    </submittedName>
</protein>
<keyword evidence="6" id="KW-1185">Reference proteome</keyword>
<feature type="domain" description="SH3b" evidence="4">
    <location>
        <begin position="171"/>
        <end position="234"/>
    </location>
</feature>
<dbReference type="InterPro" id="IPR050695">
    <property type="entry name" value="N-acetylmuramoyl_amidase_3"/>
</dbReference>
<dbReference type="EC" id="3.5.1.28" evidence="5"/>
<dbReference type="Gene3D" id="3.40.630.40">
    <property type="entry name" value="Zn-dependent exopeptidases"/>
    <property type="match status" value="1"/>
</dbReference>